<protein>
    <submittedName>
        <fullName evidence="3">Uncharacterized protein</fullName>
    </submittedName>
</protein>
<feature type="transmembrane region" description="Helical" evidence="2">
    <location>
        <begin position="182"/>
        <end position="201"/>
    </location>
</feature>
<keyword evidence="2" id="KW-0472">Membrane</keyword>
<keyword evidence="2" id="KW-0812">Transmembrane</keyword>
<feature type="transmembrane region" description="Helical" evidence="2">
    <location>
        <begin position="33"/>
        <end position="52"/>
    </location>
</feature>
<dbReference type="AlphaFoldDB" id="A0A6C0DGF0"/>
<feature type="region of interest" description="Disordered" evidence="1">
    <location>
        <begin position="620"/>
        <end position="642"/>
    </location>
</feature>
<feature type="transmembrane region" description="Helical" evidence="2">
    <location>
        <begin position="297"/>
        <end position="315"/>
    </location>
</feature>
<feature type="transmembrane region" description="Helical" evidence="2">
    <location>
        <begin position="112"/>
        <end position="129"/>
    </location>
</feature>
<feature type="transmembrane region" description="Helical" evidence="2">
    <location>
        <begin position="141"/>
        <end position="161"/>
    </location>
</feature>
<feature type="transmembrane region" description="Helical" evidence="2">
    <location>
        <begin position="327"/>
        <end position="345"/>
    </location>
</feature>
<dbReference type="Gene3D" id="2.60.120.200">
    <property type="match status" value="1"/>
</dbReference>
<feature type="transmembrane region" description="Helical" evidence="2">
    <location>
        <begin position="263"/>
        <end position="285"/>
    </location>
</feature>
<feature type="transmembrane region" description="Helical" evidence="2">
    <location>
        <begin position="379"/>
        <end position="399"/>
    </location>
</feature>
<organism evidence="3">
    <name type="scientific">viral metagenome</name>
    <dbReference type="NCBI Taxonomy" id="1070528"/>
    <lineage>
        <taxon>unclassified sequences</taxon>
        <taxon>metagenomes</taxon>
        <taxon>organismal metagenomes</taxon>
    </lineage>
</organism>
<feature type="transmembrane region" description="Helical" evidence="2">
    <location>
        <begin position="221"/>
        <end position="243"/>
    </location>
</feature>
<feature type="transmembrane region" description="Helical" evidence="2">
    <location>
        <begin position="80"/>
        <end position="100"/>
    </location>
</feature>
<proteinExistence type="predicted"/>
<accession>A0A6C0DGF0</accession>
<dbReference type="InterPro" id="IPR013320">
    <property type="entry name" value="ConA-like_dom_sf"/>
</dbReference>
<evidence type="ECO:0000256" key="2">
    <source>
        <dbReference type="SAM" id="Phobius"/>
    </source>
</evidence>
<keyword evidence="2" id="KW-1133">Transmembrane helix</keyword>
<dbReference type="SUPFAM" id="SSF49899">
    <property type="entry name" value="Concanavalin A-like lectins/glucanases"/>
    <property type="match status" value="1"/>
</dbReference>
<evidence type="ECO:0000256" key="1">
    <source>
        <dbReference type="SAM" id="MobiDB-lite"/>
    </source>
</evidence>
<evidence type="ECO:0000313" key="3">
    <source>
        <dbReference type="EMBL" id="QHT15284.1"/>
    </source>
</evidence>
<name>A0A6C0DGF0_9ZZZZ</name>
<reference evidence="3" key="1">
    <citation type="journal article" date="2020" name="Nature">
        <title>Giant virus diversity and host interactions through global metagenomics.</title>
        <authorList>
            <person name="Schulz F."/>
            <person name="Roux S."/>
            <person name="Paez-Espino D."/>
            <person name="Jungbluth S."/>
            <person name="Walsh D.A."/>
            <person name="Denef V.J."/>
            <person name="McMahon K.D."/>
            <person name="Konstantinidis K.T."/>
            <person name="Eloe-Fadrosh E.A."/>
            <person name="Kyrpides N.C."/>
            <person name="Woyke T."/>
        </authorList>
    </citation>
    <scope>NUCLEOTIDE SEQUENCE</scope>
    <source>
        <strain evidence="3">GVMAG-M-3300023174-144</strain>
    </source>
</reference>
<sequence>MDKINKSNNFEKNTFNNRLCWLNDVMGPSITKIFLVIVIVFIIIFILLSIYGNPVDKDIYDSYTSISNNIGAELKNNKTFYLVLAFLISILSLSFFFSFFKITKTIYKDIKLQLLIVFICIMIYIFNELTNKDLKNNASYLFPFILIIGCALLYFNIYNTIDYTDLITKLSYSSHFMLEKQISGIIIYICLCVFLFTLYNSGIGKYALDSYNELFGTHLKINMGLIIMFLIFILIFGFIFLVLNLLESNKSLGTLQKFFDKSVLIYSFGAIVSILMFAWIINTIVSYSNTGSGVANFVINAFFIVIILGVMFKLLTSTDFYNKSPALRLIINSIFYIPCLFYSIFDVVYNFLLKLFKGKSFSGAITSQTIQNEATKSNLILLIVVVIMYLIYFVFYPYLMYMNQLQNGLLLINLPISIRDKTTIASYQTLQGTEEFDYKYGLSFWLYLDSENPSINIASQKYTSVINYGDKFHLEYNVKLNKMRLVTKNNGNKNNILDENGNTILFEKPDILLQKWNHIIINYDSGALDIFYNGLLEKSKLQIIPFMEYDTLDVGSDRGIFGRVCNVNYFKTPLTISQINHLYNSVKDKTPPVISHINKTIMNIGEYTVKPISSFNVSDPDYSPNLPSTQDETVPEQKLDPTNITDFNPDYLSLKWYFAANKDNQNV</sequence>
<dbReference type="EMBL" id="MN739604">
    <property type="protein sequence ID" value="QHT15284.1"/>
    <property type="molecule type" value="Genomic_DNA"/>
</dbReference>